<dbReference type="Proteomes" id="UP001162483">
    <property type="component" value="Unassembled WGS sequence"/>
</dbReference>
<keyword evidence="2" id="KW-1185">Reference proteome</keyword>
<evidence type="ECO:0000313" key="1">
    <source>
        <dbReference type="EMBL" id="CAI9611271.1"/>
    </source>
</evidence>
<name>A0ABN9GRF7_9NEOB</name>
<reference evidence="1" key="1">
    <citation type="submission" date="2023-05" db="EMBL/GenBank/DDBJ databases">
        <authorList>
            <person name="Stuckert A."/>
        </authorList>
    </citation>
    <scope>NUCLEOTIDE SEQUENCE</scope>
</reference>
<sequence length="51" mass="5540">MTSGSDILLTSIQVITDWPIRDLLVARDVSHRVPAGTRQSSGKADRGEVCM</sequence>
<organism evidence="1 2">
    <name type="scientific">Staurois parvus</name>
    <dbReference type="NCBI Taxonomy" id="386267"/>
    <lineage>
        <taxon>Eukaryota</taxon>
        <taxon>Metazoa</taxon>
        <taxon>Chordata</taxon>
        <taxon>Craniata</taxon>
        <taxon>Vertebrata</taxon>
        <taxon>Euteleostomi</taxon>
        <taxon>Amphibia</taxon>
        <taxon>Batrachia</taxon>
        <taxon>Anura</taxon>
        <taxon>Neobatrachia</taxon>
        <taxon>Ranoidea</taxon>
        <taxon>Ranidae</taxon>
        <taxon>Staurois</taxon>
    </lineage>
</organism>
<protein>
    <recommendedName>
        <fullName evidence="3">Transposase</fullName>
    </recommendedName>
</protein>
<evidence type="ECO:0000313" key="2">
    <source>
        <dbReference type="Proteomes" id="UP001162483"/>
    </source>
</evidence>
<evidence type="ECO:0008006" key="3">
    <source>
        <dbReference type="Google" id="ProtNLM"/>
    </source>
</evidence>
<comment type="caution">
    <text evidence="1">The sequence shown here is derived from an EMBL/GenBank/DDBJ whole genome shotgun (WGS) entry which is preliminary data.</text>
</comment>
<proteinExistence type="predicted"/>
<accession>A0ABN9GRF7</accession>
<gene>
    <name evidence="1" type="ORF">SPARVUS_LOCUS14522167</name>
</gene>
<dbReference type="EMBL" id="CATNWA010019101">
    <property type="protein sequence ID" value="CAI9611271.1"/>
    <property type="molecule type" value="Genomic_DNA"/>
</dbReference>